<name>A0ABY7D011_9BASI</name>
<dbReference type="GeneID" id="77803395"/>
<keyword evidence="3" id="KW-1185">Reference proteome</keyword>
<dbReference type="EMBL" id="CP110433">
    <property type="protein sequence ID" value="WAQ90914.1"/>
    <property type="molecule type" value="Genomic_DNA"/>
</dbReference>
<feature type="region of interest" description="Disordered" evidence="1">
    <location>
        <begin position="1"/>
        <end position="56"/>
    </location>
</feature>
<accession>A0ABY7D011</accession>
<protein>
    <submittedName>
        <fullName evidence="2">Uncharacterized protein</fullName>
    </submittedName>
</protein>
<reference evidence="2" key="1">
    <citation type="submission" date="2022-10" db="EMBL/GenBank/DDBJ databases">
        <title>Puccinia triticina Genome sequencing and assembly.</title>
        <authorList>
            <person name="Li C."/>
        </authorList>
    </citation>
    <scope>NUCLEOTIDE SEQUENCE</scope>
    <source>
        <strain evidence="2">Pt15</strain>
    </source>
</reference>
<dbReference type="RefSeq" id="XP_053026469.1">
    <property type="nucleotide sequence ID" value="XM_053162500.1"/>
</dbReference>
<evidence type="ECO:0000313" key="3">
    <source>
        <dbReference type="Proteomes" id="UP001164743"/>
    </source>
</evidence>
<evidence type="ECO:0000313" key="2">
    <source>
        <dbReference type="EMBL" id="WAQ90914.1"/>
    </source>
</evidence>
<sequence length="136" mass="15332">MAPIAEEEEYGEETVEVGAEDKDSGTDGEEDDEDSKDNDEDNNVDQDDTNQSKVEINSSFIDQILKEEFDKHVAKKSRARQTEKSRSGHFKEIVFDANNWSAIKELNDELEIFAVMTKEMEGDGSTGALVLPKYHI</sequence>
<dbReference type="Proteomes" id="UP001164743">
    <property type="component" value="Chromosome 13A"/>
</dbReference>
<gene>
    <name evidence="2" type="ORF">PtA15_13A314</name>
</gene>
<evidence type="ECO:0000256" key="1">
    <source>
        <dbReference type="SAM" id="MobiDB-lite"/>
    </source>
</evidence>
<feature type="compositionally biased region" description="Acidic residues" evidence="1">
    <location>
        <begin position="26"/>
        <end position="48"/>
    </location>
</feature>
<feature type="compositionally biased region" description="Acidic residues" evidence="1">
    <location>
        <begin position="1"/>
        <end position="15"/>
    </location>
</feature>
<organism evidence="2 3">
    <name type="scientific">Puccinia triticina</name>
    <dbReference type="NCBI Taxonomy" id="208348"/>
    <lineage>
        <taxon>Eukaryota</taxon>
        <taxon>Fungi</taxon>
        <taxon>Dikarya</taxon>
        <taxon>Basidiomycota</taxon>
        <taxon>Pucciniomycotina</taxon>
        <taxon>Pucciniomycetes</taxon>
        <taxon>Pucciniales</taxon>
        <taxon>Pucciniaceae</taxon>
        <taxon>Puccinia</taxon>
    </lineage>
</organism>
<proteinExistence type="predicted"/>